<evidence type="ECO:0000313" key="3">
    <source>
        <dbReference type="Proteomes" id="UP000070155"/>
    </source>
</evidence>
<proteinExistence type="predicted"/>
<protein>
    <submittedName>
        <fullName evidence="2">Uncharacterized protein</fullName>
    </submittedName>
</protein>
<dbReference type="EMBL" id="LHXQ01000045">
    <property type="protein sequence ID" value="KXA94477.1"/>
    <property type="molecule type" value="Genomic_DNA"/>
</dbReference>
<dbReference type="Proteomes" id="UP000070155">
    <property type="component" value="Unassembled WGS sequence"/>
</dbReference>
<evidence type="ECO:0000256" key="1">
    <source>
        <dbReference type="SAM" id="MobiDB-lite"/>
    </source>
</evidence>
<keyword evidence="3" id="KW-1185">Reference proteome</keyword>
<gene>
    <name evidence="2" type="ORF">AKJ36_02825</name>
</gene>
<feature type="compositionally biased region" description="Basic and acidic residues" evidence="1">
    <location>
        <begin position="1"/>
        <end position="12"/>
    </location>
</feature>
<organism evidence="2 3">
    <name type="scientific">candidate division MSBL1 archaeon SCGC-AAA259I07</name>
    <dbReference type="NCBI Taxonomy" id="1698266"/>
    <lineage>
        <taxon>Archaea</taxon>
        <taxon>Methanobacteriati</taxon>
        <taxon>Methanobacteriota</taxon>
        <taxon>candidate division MSBL1</taxon>
    </lineage>
</organism>
<comment type="caution">
    <text evidence="2">The sequence shown here is derived from an EMBL/GenBank/DDBJ whole genome shotgun (WGS) entry which is preliminary data.</text>
</comment>
<feature type="region of interest" description="Disordered" evidence="1">
    <location>
        <begin position="1"/>
        <end position="23"/>
    </location>
</feature>
<feature type="compositionally biased region" description="Acidic residues" evidence="1">
    <location>
        <begin position="13"/>
        <end position="23"/>
    </location>
</feature>
<reference evidence="2 3" key="1">
    <citation type="journal article" date="2016" name="Sci. Rep.">
        <title>Metabolic traits of an uncultured archaeal lineage -MSBL1- from brine pools of the Red Sea.</title>
        <authorList>
            <person name="Mwirichia R."/>
            <person name="Alam I."/>
            <person name="Rashid M."/>
            <person name="Vinu M."/>
            <person name="Ba-Alawi W."/>
            <person name="Anthony Kamau A."/>
            <person name="Kamanda Ngugi D."/>
            <person name="Goker M."/>
            <person name="Klenk H.P."/>
            <person name="Bajic V."/>
            <person name="Stingl U."/>
        </authorList>
    </citation>
    <scope>NUCLEOTIDE SEQUENCE [LARGE SCALE GENOMIC DNA]</scope>
    <source>
        <strain evidence="2">SCGC-AAA259I07</strain>
    </source>
</reference>
<sequence length="64" mass="7655">MTSKKRLENKVEDLEEEEETDDEIEKSFVREFQKKVARLEGKDPSEIEETDLGELIRRIRKAME</sequence>
<accession>A0A133UJS8</accession>
<evidence type="ECO:0000313" key="2">
    <source>
        <dbReference type="EMBL" id="KXA94477.1"/>
    </source>
</evidence>
<dbReference type="AlphaFoldDB" id="A0A133UJS8"/>
<name>A0A133UJS8_9EURY</name>